<evidence type="ECO:0000313" key="3">
    <source>
        <dbReference type="EMBL" id="KIK37138.1"/>
    </source>
</evidence>
<dbReference type="InParanoid" id="A0A0D0AZ41"/>
<dbReference type="HOGENOM" id="CLU_057751_0_0_1"/>
<sequence>MTVISDDPSQWSSIYLYNFHSYFIVAASAAIVYDWALALGQEVELIWKRRWSLMTFLYLSVRYAALPYVVIFMLITLPTVSVADAGYVIFSIDVISIMTATAVSNILFLALNWLNVVITALLGIIMIVRLHAMYQRSRKMLIFLVAIFLGITIACVGITATGTSHTIGEEFILAGTYQCNYDYEGDARILNSMTWVLCTLWEVLSLCLAVWIAVGHFRELRRPLRTTTIGDCLTAVIKSHVVYFASFAVGSCFALGFLSPKLMNSNSVGTLTYHGILDVLSVVQMFVLGPRLILSVREYNAKAVVDFNTGTRMTSLIFQSHYLSDTLQENFVLSFVVIGRFIMDAELDVNSTMCRVEALF</sequence>
<evidence type="ECO:0000256" key="1">
    <source>
        <dbReference type="SAM" id="Phobius"/>
    </source>
</evidence>
<proteinExistence type="predicted"/>
<feature type="transmembrane region" description="Helical" evidence="1">
    <location>
        <begin position="20"/>
        <end position="39"/>
    </location>
</feature>
<reference evidence="4" key="2">
    <citation type="submission" date="2015-01" db="EMBL/GenBank/DDBJ databases">
        <title>Evolutionary Origins and Diversification of the Mycorrhizal Mutualists.</title>
        <authorList>
            <consortium name="DOE Joint Genome Institute"/>
            <consortium name="Mycorrhizal Genomics Consortium"/>
            <person name="Kohler A."/>
            <person name="Kuo A."/>
            <person name="Nagy L.G."/>
            <person name="Floudas D."/>
            <person name="Copeland A."/>
            <person name="Barry K.W."/>
            <person name="Cichocki N."/>
            <person name="Veneault-Fourrey C."/>
            <person name="LaButti K."/>
            <person name="Lindquist E.A."/>
            <person name="Lipzen A."/>
            <person name="Lundell T."/>
            <person name="Morin E."/>
            <person name="Murat C."/>
            <person name="Riley R."/>
            <person name="Ohm R."/>
            <person name="Sun H."/>
            <person name="Tunlid A."/>
            <person name="Henrissat B."/>
            <person name="Grigoriev I.V."/>
            <person name="Hibbett D.S."/>
            <person name="Martin F."/>
        </authorList>
    </citation>
    <scope>NUCLEOTIDE SEQUENCE [LARGE SCALE GENOMIC DNA]</scope>
    <source>
        <strain evidence="4">UH-Slu-Lm8-n1</strain>
    </source>
</reference>
<keyword evidence="1" id="KW-1133">Transmembrane helix</keyword>
<evidence type="ECO:0000259" key="2">
    <source>
        <dbReference type="Pfam" id="PF20151"/>
    </source>
</evidence>
<dbReference type="OrthoDB" id="2662385at2759"/>
<dbReference type="AlphaFoldDB" id="A0A0D0AZ41"/>
<organism evidence="3 4">
    <name type="scientific">Suillus luteus UH-Slu-Lm8-n1</name>
    <dbReference type="NCBI Taxonomy" id="930992"/>
    <lineage>
        <taxon>Eukaryota</taxon>
        <taxon>Fungi</taxon>
        <taxon>Dikarya</taxon>
        <taxon>Basidiomycota</taxon>
        <taxon>Agaricomycotina</taxon>
        <taxon>Agaricomycetes</taxon>
        <taxon>Agaricomycetidae</taxon>
        <taxon>Boletales</taxon>
        <taxon>Suillineae</taxon>
        <taxon>Suillaceae</taxon>
        <taxon>Suillus</taxon>
    </lineage>
</organism>
<feature type="transmembrane region" description="Helical" evidence="1">
    <location>
        <begin position="95"/>
        <end position="128"/>
    </location>
</feature>
<feature type="transmembrane region" description="Helical" evidence="1">
    <location>
        <begin position="51"/>
        <end position="75"/>
    </location>
</feature>
<keyword evidence="1" id="KW-0812">Transmembrane</keyword>
<feature type="transmembrane region" description="Helical" evidence="1">
    <location>
        <begin position="193"/>
        <end position="214"/>
    </location>
</feature>
<reference evidence="3 4" key="1">
    <citation type="submission" date="2014-04" db="EMBL/GenBank/DDBJ databases">
        <authorList>
            <consortium name="DOE Joint Genome Institute"/>
            <person name="Kuo A."/>
            <person name="Ruytinx J."/>
            <person name="Rineau F."/>
            <person name="Colpaert J."/>
            <person name="Kohler A."/>
            <person name="Nagy L.G."/>
            <person name="Floudas D."/>
            <person name="Copeland A."/>
            <person name="Barry K.W."/>
            <person name="Cichocki N."/>
            <person name="Veneault-Fourrey C."/>
            <person name="LaButti K."/>
            <person name="Lindquist E.A."/>
            <person name="Lipzen A."/>
            <person name="Lundell T."/>
            <person name="Morin E."/>
            <person name="Murat C."/>
            <person name="Sun H."/>
            <person name="Tunlid A."/>
            <person name="Henrissat B."/>
            <person name="Grigoriev I.V."/>
            <person name="Hibbett D.S."/>
            <person name="Martin F."/>
            <person name="Nordberg H.P."/>
            <person name="Cantor M.N."/>
            <person name="Hua S.X."/>
        </authorList>
    </citation>
    <scope>NUCLEOTIDE SEQUENCE [LARGE SCALE GENOMIC DNA]</scope>
    <source>
        <strain evidence="3 4">UH-Slu-Lm8-n1</strain>
    </source>
</reference>
<keyword evidence="4" id="KW-1185">Reference proteome</keyword>
<dbReference type="Proteomes" id="UP000054485">
    <property type="component" value="Unassembled WGS sequence"/>
</dbReference>
<keyword evidence="1" id="KW-0472">Membrane</keyword>
<protein>
    <recommendedName>
        <fullName evidence="2">DUF6533 domain-containing protein</fullName>
    </recommendedName>
</protein>
<feature type="transmembrane region" description="Helical" evidence="1">
    <location>
        <begin position="271"/>
        <end position="294"/>
    </location>
</feature>
<evidence type="ECO:0000313" key="4">
    <source>
        <dbReference type="Proteomes" id="UP000054485"/>
    </source>
</evidence>
<dbReference type="EMBL" id="KN835473">
    <property type="protein sequence ID" value="KIK37138.1"/>
    <property type="molecule type" value="Genomic_DNA"/>
</dbReference>
<gene>
    <name evidence="3" type="ORF">CY34DRAFT_15913</name>
</gene>
<dbReference type="Pfam" id="PF20151">
    <property type="entry name" value="DUF6533"/>
    <property type="match status" value="1"/>
</dbReference>
<feature type="domain" description="DUF6533" evidence="2">
    <location>
        <begin position="22"/>
        <end position="66"/>
    </location>
</feature>
<dbReference type="InterPro" id="IPR045340">
    <property type="entry name" value="DUF6533"/>
</dbReference>
<feature type="transmembrane region" description="Helical" evidence="1">
    <location>
        <begin position="140"/>
        <end position="160"/>
    </location>
</feature>
<feature type="transmembrane region" description="Helical" evidence="1">
    <location>
        <begin position="235"/>
        <end position="259"/>
    </location>
</feature>
<accession>A0A0D0AZ41</accession>
<name>A0A0D0AZ41_9AGAM</name>